<evidence type="ECO:0000313" key="1">
    <source>
        <dbReference type="EMBL" id="KAJ8113353.1"/>
    </source>
</evidence>
<gene>
    <name evidence="1" type="ORF">OPT61_g4503</name>
</gene>
<dbReference type="EMBL" id="JAPHNI010000259">
    <property type="protein sequence ID" value="KAJ8113353.1"/>
    <property type="molecule type" value="Genomic_DNA"/>
</dbReference>
<proteinExistence type="predicted"/>
<keyword evidence="2" id="KW-1185">Reference proteome</keyword>
<organism evidence="1 2">
    <name type="scientific">Boeremia exigua</name>
    <dbReference type="NCBI Taxonomy" id="749465"/>
    <lineage>
        <taxon>Eukaryota</taxon>
        <taxon>Fungi</taxon>
        <taxon>Dikarya</taxon>
        <taxon>Ascomycota</taxon>
        <taxon>Pezizomycotina</taxon>
        <taxon>Dothideomycetes</taxon>
        <taxon>Pleosporomycetidae</taxon>
        <taxon>Pleosporales</taxon>
        <taxon>Pleosporineae</taxon>
        <taxon>Didymellaceae</taxon>
        <taxon>Boeremia</taxon>
    </lineage>
</organism>
<reference evidence="1" key="1">
    <citation type="submission" date="2022-11" db="EMBL/GenBank/DDBJ databases">
        <title>Genome Sequence of Boeremia exigua.</title>
        <authorList>
            <person name="Buettner E."/>
        </authorList>
    </citation>
    <scope>NUCLEOTIDE SEQUENCE</scope>
    <source>
        <strain evidence="1">CU02</strain>
    </source>
</reference>
<protein>
    <submittedName>
        <fullName evidence="1">Uncharacterized protein</fullName>
    </submittedName>
</protein>
<accession>A0ACC2IDZ9</accession>
<evidence type="ECO:0000313" key="2">
    <source>
        <dbReference type="Proteomes" id="UP001153331"/>
    </source>
</evidence>
<name>A0ACC2IDZ9_9PLEO</name>
<comment type="caution">
    <text evidence="1">The sequence shown here is derived from an EMBL/GenBank/DDBJ whole genome shotgun (WGS) entry which is preliminary data.</text>
</comment>
<dbReference type="Proteomes" id="UP001153331">
    <property type="component" value="Unassembled WGS sequence"/>
</dbReference>
<sequence length="586" mass="61899">MSATMTTMTEVVELQTKSKGNVPEPWTRNTRPSVDSARTLGASQPSGIFESESSSLSAPKTKASNLQTFLTIFTPSFVGFIASFTNGVITIGLPEIGRSLSLDRSLYLWPSSVYGLTSGACLLIAGSIADLVGARPVELLGITLIGIFTLACGFSSTGEQLVVFRALQGVALAMHLPASVALISGAVPSGRARNLGFACLGFSQPLGFAVGLVISGVLVEKAGWRSGFYLSGGALLATAVGAIWSLPKLNPGTQDGLAALAKKVGKEVDWVGGMISSGGLAILAYVLAILSADLTSIRSAETASLLAVSIVLLLAFPAWMRYRERTNKPALIPNKLWNNVPFTSTCIMVALSYGVMNSIELFSSLYFQEIQKVTPLTTSLYLLPNLATGVLLNILVGTFVHKIPAFYLVSISAVVCSISPLFMALLDPNWNYFYLAFWAQVFAPFSADVLFTVGLIIVSDSFPERDQALAGAVFNTVAQFGMSLGMGSCQVVALGVIGTDEGASESGSGHGGSTGADDPMELLKGYRASFWTMFGYMLLMEHCPADNFVHPSDILPAVITSTDVTYAAAASNIDIFIYAEGNRHST</sequence>